<dbReference type="Pfam" id="PF01464">
    <property type="entry name" value="SLT"/>
    <property type="match status" value="1"/>
</dbReference>
<dbReference type="SUPFAM" id="SSF53955">
    <property type="entry name" value="Lysozyme-like"/>
    <property type="match status" value="1"/>
</dbReference>
<dbReference type="PANTHER" id="PTHR37423:SF5">
    <property type="entry name" value="SOLUBLE LYTIC MUREIN TRANSGLYCOSYLASE"/>
    <property type="match status" value="1"/>
</dbReference>
<proteinExistence type="inferred from homology"/>
<gene>
    <name evidence="3" type="ORF">IAA16_02700</name>
</gene>
<comment type="caution">
    <text evidence="3">The sequence shown here is derived from an EMBL/GenBank/DDBJ whole genome shotgun (WGS) entry which is preliminary data.</text>
</comment>
<dbReference type="InterPro" id="IPR023346">
    <property type="entry name" value="Lysozyme-like_dom_sf"/>
</dbReference>
<dbReference type="EMBL" id="JAHLFV010000061">
    <property type="protein sequence ID" value="MBU3849456.1"/>
    <property type="molecule type" value="Genomic_DNA"/>
</dbReference>
<dbReference type="NCBIfam" id="NF047373">
    <property type="entry name" value="BB0259_flg_lyt"/>
    <property type="match status" value="1"/>
</dbReference>
<evidence type="ECO:0000313" key="4">
    <source>
        <dbReference type="Proteomes" id="UP000823914"/>
    </source>
</evidence>
<name>A0A9E2L1K8_9SPIR</name>
<evidence type="ECO:0000259" key="2">
    <source>
        <dbReference type="Pfam" id="PF01464"/>
    </source>
</evidence>
<protein>
    <submittedName>
        <fullName evidence="3">Lytic transglycosylase domain-containing protein</fullName>
    </submittedName>
</protein>
<evidence type="ECO:0000256" key="1">
    <source>
        <dbReference type="ARBA" id="ARBA00007734"/>
    </source>
</evidence>
<dbReference type="Gene3D" id="1.10.530.10">
    <property type="match status" value="1"/>
</dbReference>
<feature type="domain" description="Transglycosylase SLT" evidence="2">
    <location>
        <begin position="568"/>
        <end position="671"/>
    </location>
</feature>
<dbReference type="InterPro" id="IPR008258">
    <property type="entry name" value="Transglycosylase_SLT_dom_1"/>
</dbReference>
<dbReference type="PANTHER" id="PTHR37423">
    <property type="entry name" value="SOLUBLE LYTIC MUREIN TRANSGLYCOSYLASE-RELATED"/>
    <property type="match status" value="1"/>
</dbReference>
<dbReference type="Proteomes" id="UP000823914">
    <property type="component" value="Unassembled WGS sequence"/>
</dbReference>
<reference evidence="3" key="1">
    <citation type="journal article" date="2021" name="PeerJ">
        <title>Extensive microbial diversity within the chicken gut microbiome revealed by metagenomics and culture.</title>
        <authorList>
            <person name="Gilroy R."/>
            <person name="Ravi A."/>
            <person name="Getino M."/>
            <person name="Pursley I."/>
            <person name="Horton D.L."/>
            <person name="Alikhan N.F."/>
            <person name="Baker D."/>
            <person name="Gharbi K."/>
            <person name="Hall N."/>
            <person name="Watson M."/>
            <person name="Adriaenssens E.M."/>
            <person name="Foster-Nyarko E."/>
            <person name="Jarju S."/>
            <person name="Secka A."/>
            <person name="Antonio M."/>
            <person name="Oren A."/>
            <person name="Chaudhuri R.R."/>
            <person name="La Ragione R."/>
            <person name="Hildebrand F."/>
            <person name="Pallen M.J."/>
        </authorList>
    </citation>
    <scope>NUCLEOTIDE SEQUENCE</scope>
    <source>
        <strain evidence="3">Gambia15-2214</strain>
    </source>
</reference>
<evidence type="ECO:0000313" key="3">
    <source>
        <dbReference type="EMBL" id="MBU3849456.1"/>
    </source>
</evidence>
<accession>A0A9E2L1K8</accession>
<sequence length="721" mass="82720">MNSENSVEKKRGMFSPLLIWIIVVFLVVVGTATALALQNPDKRDWYFLALHDLKTGQEQEAIKKLKKGLKSKDDFLARKALEELTFLGKDNTRLEYATLLHETYKDQDSLQRYTDELLRNKKYAEVIALTQDIPSDAPDALVSNRLSALAISGDENFSTEIENWFFLRPISEDHIHFTEIFNITTESLLGNVSHKLIDLRIKIYYRDYGRAFTLAQEIIGTQHAPHEWLAAQPAQILSDFGKAFLYGTDNHVEIAEFLDSTIEKLDSTNKTAAFYLNFYAGRLYDRASLKNREKTLAHYLTAMEAAPTETNYDNALWYYFSASLEQSLQAAQDALEKYVSTIHDPYYYSDFFDTLAINCFANKNWKTFFTCFEYIKDYADKETLSRYAYLNGRLLQLGYLTPSFVGREDKDAFVKELFQQAYEPGGDFYYRLLAAKQLNLSQTELEASFYQVDLLTDFFPDENTEKLLLGYVQYNLPERIYPLWESMYSGVSISTEKEIAYALSLLGSAQNSPETGFSEQDSLELSSLDYFLQSIRLASRGLYHADKQPSREYFRLAYPRHFQQNVYHAIKQYKLPEYLIYALIRSESFFDPSISSYAGAIGLTQLMPLTAGDIAKKLKTENYDLTDPATNITFGVFYLAELIGRLDNSVIDALYAYNAGINKVRSWKKLYTGFPPDLFLEMIPFSETRGYGKKIVSAAAIYGNLYYGKSLMGVLDEVMPF</sequence>
<reference evidence="3" key="2">
    <citation type="submission" date="2021-04" db="EMBL/GenBank/DDBJ databases">
        <authorList>
            <person name="Gilroy R."/>
        </authorList>
    </citation>
    <scope>NUCLEOTIDE SEQUENCE</scope>
    <source>
        <strain evidence="3">Gambia15-2214</strain>
    </source>
</reference>
<comment type="similarity">
    <text evidence="1">Belongs to the transglycosylase Slt family.</text>
</comment>
<dbReference type="CDD" id="cd13401">
    <property type="entry name" value="Slt70-like"/>
    <property type="match status" value="1"/>
</dbReference>
<organism evidence="3 4">
    <name type="scientific">Candidatus Treponema excrementipullorum</name>
    <dbReference type="NCBI Taxonomy" id="2838768"/>
    <lineage>
        <taxon>Bacteria</taxon>
        <taxon>Pseudomonadati</taxon>
        <taxon>Spirochaetota</taxon>
        <taxon>Spirochaetia</taxon>
        <taxon>Spirochaetales</taxon>
        <taxon>Treponemataceae</taxon>
        <taxon>Treponema</taxon>
    </lineage>
</organism>
<dbReference type="AlphaFoldDB" id="A0A9E2L1K8"/>